<dbReference type="EMBL" id="JBJHZX010000027">
    <property type="protein sequence ID" value="MFL0197214.1"/>
    <property type="molecule type" value="Genomic_DNA"/>
</dbReference>
<dbReference type="PANTHER" id="PTHR42798:SF7">
    <property type="entry name" value="ALPHA-D-RIBOSE 1-METHYLPHOSPHONATE 5-TRIPHOSPHATE SYNTHASE SUBUNIT PHNL"/>
    <property type="match status" value="1"/>
</dbReference>
<sequence>MSIVIETKNLKKVYGSKSMSFTALSGVDLQVEEGEFVGIMGPSGAGKTTLLNIISTIDNATSGNYYFEGKDMSKVKGKALAAFRKNKIGFIFQDFNLLDNMSVQDNIALPLALGKVEYGEIIRKVNETSDFLGLKDHLGKYPYQLSGGQKQRVAAARALMTMPSVIFADEPTGSLDSKSAAELLVCLTDMNRKYRTTIIMVTHDAFAASYCRRIMFIKDGKIYARLDKNKDRKEFFHRIMDMVSSMSTGVGYYVQNDNGGDY</sequence>
<comment type="similarity">
    <text evidence="1">Belongs to the ABC transporter superfamily.</text>
</comment>
<evidence type="ECO:0000256" key="3">
    <source>
        <dbReference type="ARBA" id="ARBA00022741"/>
    </source>
</evidence>
<dbReference type="RefSeq" id="WP_406793319.1">
    <property type="nucleotide sequence ID" value="NZ_JBJHZX010000027.1"/>
</dbReference>
<dbReference type="SMART" id="SM00382">
    <property type="entry name" value="AAA"/>
    <property type="match status" value="1"/>
</dbReference>
<keyword evidence="2" id="KW-0813">Transport</keyword>
<feature type="domain" description="ABC transporter" evidence="5">
    <location>
        <begin position="5"/>
        <end position="244"/>
    </location>
</feature>
<dbReference type="Gene3D" id="3.40.50.300">
    <property type="entry name" value="P-loop containing nucleotide triphosphate hydrolases"/>
    <property type="match status" value="1"/>
</dbReference>
<evidence type="ECO:0000256" key="2">
    <source>
        <dbReference type="ARBA" id="ARBA00022448"/>
    </source>
</evidence>
<accession>A0ABW8SPW8</accession>
<dbReference type="Proteomes" id="UP001623660">
    <property type="component" value="Unassembled WGS sequence"/>
</dbReference>
<gene>
    <name evidence="6" type="ORF">ACJDU8_16860</name>
</gene>
<dbReference type="InterPro" id="IPR027417">
    <property type="entry name" value="P-loop_NTPase"/>
</dbReference>
<dbReference type="SUPFAM" id="SSF52540">
    <property type="entry name" value="P-loop containing nucleoside triphosphate hydrolases"/>
    <property type="match status" value="1"/>
</dbReference>
<protein>
    <submittedName>
        <fullName evidence="6">ABC transporter ATP-binding protein</fullName>
    </submittedName>
</protein>
<dbReference type="InterPro" id="IPR017911">
    <property type="entry name" value="MacB-like_ATP-bd"/>
</dbReference>
<keyword evidence="4 6" id="KW-0067">ATP-binding</keyword>
<dbReference type="GO" id="GO:0005524">
    <property type="term" value="F:ATP binding"/>
    <property type="evidence" value="ECO:0007669"/>
    <property type="project" value="UniProtKB-KW"/>
</dbReference>
<name>A0ABW8SPW8_9CLOT</name>
<reference evidence="6 7" key="1">
    <citation type="submission" date="2024-11" db="EMBL/GenBank/DDBJ databases">
        <authorList>
            <person name="Heng Y.C."/>
            <person name="Lim A.C.H."/>
            <person name="Lee J.K.Y."/>
            <person name="Kittelmann S."/>
        </authorList>
    </citation>
    <scope>NUCLEOTIDE SEQUENCE [LARGE SCALE GENOMIC DNA]</scope>
    <source>
        <strain evidence="6 7">WILCCON 0269</strain>
    </source>
</reference>
<evidence type="ECO:0000256" key="1">
    <source>
        <dbReference type="ARBA" id="ARBA00005417"/>
    </source>
</evidence>
<evidence type="ECO:0000313" key="7">
    <source>
        <dbReference type="Proteomes" id="UP001623660"/>
    </source>
</evidence>
<keyword evidence="7" id="KW-1185">Reference proteome</keyword>
<dbReference type="InterPro" id="IPR003593">
    <property type="entry name" value="AAA+_ATPase"/>
</dbReference>
<dbReference type="PROSITE" id="PS50893">
    <property type="entry name" value="ABC_TRANSPORTER_2"/>
    <property type="match status" value="1"/>
</dbReference>
<evidence type="ECO:0000259" key="5">
    <source>
        <dbReference type="PROSITE" id="PS50893"/>
    </source>
</evidence>
<dbReference type="Pfam" id="PF00005">
    <property type="entry name" value="ABC_tran"/>
    <property type="match status" value="1"/>
</dbReference>
<evidence type="ECO:0000313" key="6">
    <source>
        <dbReference type="EMBL" id="MFL0197214.1"/>
    </source>
</evidence>
<keyword evidence="3" id="KW-0547">Nucleotide-binding</keyword>
<proteinExistence type="inferred from homology"/>
<dbReference type="CDD" id="cd03255">
    <property type="entry name" value="ABC_MJ0796_LolCDE_FtsE"/>
    <property type="match status" value="1"/>
</dbReference>
<dbReference type="PANTHER" id="PTHR42798">
    <property type="entry name" value="LIPOPROTEIN-RELEASING SYSTEM ATP-BINDING PROTEIN LOLD"/>
    <property type="match status" value="1"/>
</dbReference>
<comment type="caution">
    <text evidence="6">The sequence shown here is derived from an EMBL/GenBank/DDBJ whole genome shotgun (WGS) entry which is preliminary data.</text>
</comment>
<dbReference type="InterPro" id="IPR003439">
    <property type="entry name" value="ABC_transporter-like_ATP-bd"/>
</dbReference>
<evidence type="ECO:0000256" key="4">
    <source>
        <dbReference type="ARBA" id="ARBA00022840"/>
    </source>
</evidence>
<organism evidence="6 7">
    <name type="scientific">Candidatus Clostridium eludens</name>
    <dbReference type="NCBI Taxonomy" id="3381663"/>
    <lineage>
        <taxon>Bacteria</taxon>
        <taxon>Bacillati</taxon>
        <taxon>Bacillota</taxon>
        <taxon>Clostridia</taxon>
        <taxon>Eubacteriales</taxon>
        <taxon>Clostridiaceae</taxon>
        <taxon>Clostridium</taxon>
    </lineage>
</organism>